<dbReference type="HOGENOM" id="CLU_100244_0_0_12"/>
<dbReference type="AlphaFoldDB" id="Q72N91"/>
<organism evidence="1 2">
    <name type="scientific">Leptospira interrogans serogroup Icterohaemorrhagiae serovar copenhageni (strain Fiocruz L1-130)</name>
    <dbReference type="NCBI Taxonomy" id="267671"/>
    <lineage>
        <taxon>Bacteria</taxon>
        <taxon>Pseudomonadati</taxon>
        <taxon>Spirochaetota</taxon>
        <taxon>Spirochaetia</taxon>
        <taxon>Leptospirales</taxon>
        <taxon>Leptospiraceae</taxon>
        <taxon>Leptospira</taxon>
    </lineage>
</organism>
<evidence type="ECO:0000313" key="1">
    <source>
        <dbReference type="EMBL" id="AAS71496.1"/>
    </source>
</evidence>
<accession>Q72N91</accession>
<evidence type="ECO:0000313" key="2">
    <source>
        <dbReference type="Proteomes" id="UP000007037"/>
    </source>
</evidence>
<protein>
    <recommendedName>
        <fullName evidence="3">Histidine kinase</fullName>
    </recommendedName>
</protein>
<name>Q72N91_LEPIC</name>
<dbReference type="EMBL" id="AE016823">
    <property type="protein sequence ID" value="AAS71496.1"/>
    <property type="molecule type" value="Genomic_DNA"/>
</dbReference>
<proteinExistence type="predicted"/>
<gene>
    <name evidence="1" type="ordered locus">LIC_12945</name>
</gene>
<reference evidence="1 2" key="1">
    <citation type="journal article" date="2004" name="J. Bacteriol.">
        <title>Comparative genomics of two Leptospira interrogans serovars reveals novel insights into physiology and pathogenesis.</title>
        <authorList>
            <person name="Nascimento A.L."/>
            <person name="Ko A.I."/>
            <person name="Martins E.A."/>
            <person name="Monteiro-Vitorello C.B."/>
            <person name="Ho P.L."/>
            <person name="Haake D.A."/>
            <person name="Verjovski-Almeida S."/>
            <person name="Hartskeerl R.A."/>
            <person name="Marques M.V."/>
            <person name="Oliveira M.C."/>
            <person name="Menck C.F."/>
            <person name="Leite L.C."/>
            <person name="Carrer H."/>
            <person name="Coutinho L.L."/>
            <person name="Degrave W.M."/>
            <person name="Dellagostin O.A."/>
            <person name="El-Dorry H."/>
            <person name="Ferro E.S."/>
            <person name="Ferro M.I."/>
            <person name="Furlan L.R."/>
            <person name="Gamberini M."/>
            <person name="Giglioti E.A."/>
            <person name="Goes-Neto A."/>
            <person name="Goldman G.H."/>
            <person name="Goldman M.H."/>
            <person name="Harakava R."/>
            <person name="Jeronimo S.M."/>
            <person name="Junqueira-De-Azevedo I.L."/>
            <person name="Kimura E.T."/>
            <person name="Kuramae E.E."/>
            <person name="Lemos E.G."/>
            <person name="Lemos M.V."/>
            <person name="Marino C.L."/>
            <person name="Nunes L.R."/>
            <person name="De Oliveira R.C."/>
            <person name="Pereira G.G."/>
            <person name="Reis M.S."/>
            <person name="Schriefer A."/>
            <person name="Siqueira W.J."/>
            <person name="Sommer P."/>
            <person name="Tsai S.M."/>
            <person name="Simpson A.J."/>
            <person name="Ferro J.A."/>
            <person name="Camargo L.E."/>
            <person name="Kitajima J.P."/>
            <person name="Setubal J.C."/>
            <person name="Van Sluys M.A."/>
        </authorList>
    </citation>
    <scope>NUCLEOTIDE SEQUENCE [LARGE SCALE GENOMIC DNA]</scope>
    <source>
        <strain evidence="1 2">Fiocruz L1-130</strain>
    </source>
</reference>
<dbReference type="KEGG" id="lic:LIC_12945"/>
<evidence type="ECO:0008006" key="3">
    <source>
        <dbReference type="Google" id="ProtNLM"/>
    </source>
</evidence>
<sequence length="255" mass="29383">MKGSFFFPFLKMTLLTNKTDSTMFMEMGQEIREISDNIRLTIENGKILSLKTHRITHSVEEHIQKAVGLILDKMTHPTLIPTVYTIIKELAINACKANQKRIFFEEKGLDLNNPSDYEKGVREYKSLFSEKMSELYGQKAQKKGYYCLISFHYSLNGIRIEVTNNAPITQQEEKSLREKLEKGMRYNDIAQFYLDNADNTEGAGIGLALILIMLKGEGIDPSYFRIIIREDVTIARLEIPLTPDFQSLRKQDQKN</sequence>
<dbReference type="Proteomes" id="UP000007037">
    <property type="component" value="Chromosome I"/>
</dbReference>